<dbReference type="SMART" id="SM00852">
    <property type="entry name" value="MoCF_biosynth"/>
    <property type="match status" value="1"/>
</dbReference>
<dbReference type="InterPro" id="IPR036425">
    <property type="entry name" value="MoaB/Mog-like_dom_sf"/>
</dbReference>
<dbReference type="PANTHER" id="PTHR10192:SF5">
    <property type="entry name" value="GEPHYRIN"/>
    <property type="match status" value="1"/>
</dbReference>
<dbReference type="EMBL" id="LRPC01000028">
    <property type="protein sequence ID" value="KYG73678.1"/>
    <property type="molecule type" value="Genomic_DNA"/>
</dbReference>
<dbReference type="GO" id="GO:0046872">
    <property type="term" value="F:metal ion binding"/>
    <property type="evidence" value="ECO:0007669"/>
    <property type="project" value="UniProtKB-UniRule"/>
</dbReference>
<dbReference type="InterPro" id="IPR001453">
    <property type="entry name" value="MoaB/Mog_dom"/>
</dbReference>
<evidence type="ECO:0000256" key="3">
    <source>
        <dbReference type="ARBA" id="ARBA00010763"/>
    </source>
</evidence>
<dbReference type="AlphaFoldDB" id="A0A150X4N5"/>
<comment type="cofactor">
    <cofactor evidence="6">
        <name>Mg(2+)</name>
        <dbReference type="ChEBI" id="CHEBI:18420"/>
    </cofactor>
</comment>
<dbReference type="Gene3D" id="2.40.340.10">
    <property type="entry name" value="MoeA, C-terminal, domain IV"/>
    <property type="match status" value="1"/>
</dbReference>
<evidence type="ECO:0000256" key="1">
    <source>
        <dbReference type="ARBA" id="ARBA00002901"/>
    </source>
</evidence>
<comment type="caution">
    <text evidence="8">The sequence shown here is derived from an EMBL/GenBank/DDBJ whole genome shotgun (WGS) entry which is preliminary data.</text>
</comment>
<comment type="function">
    <text evidence="1 6">Catalyzes the insertion of molybdate into adenylated molybdopterin with the concomitant release of AMP.</text>
</comment>
<dbReference type="OrthoDB" id="9804758at2"/>
<name>A0A150X4N5_9BACT</name>
<dbReference type="InterPro" id="IPR036688">
    <property type="entry name" value="MoeA_C_domain_IV_sf"/>
</dbReference>
<accession>A0A150X4N5</accession>
<dbReference type="SUPFAM" id="SSF63867">
    <property type="entry name" value="MoeA C-terminal domain-like"/>
    <property type="match status" value="1"/>
</dbReference>
<dbReference type="Pfam" id="PF00994">
    <property type="entry name" value="MoCF_biosynth"/>
    <property type="match status" value="1"/>
</dbReference>
<comment type="similarity">
    <text evidence="3 6">Belongs to the MoeA family.</text>
</comment>
<dbReference type="CDD" id="cd00887">
    <property type="entry name" value="MoeA"/>
    <property type="match status" value="1"/>
</dbReference>
<dbReference type="InterPro" id="IPR038987">
    <property type="entry name" value="MoeA-like"/>
</dbReference>
<keyword evidence="6" id="KW-0808">Transferase</keyword>
<dbReference type="InterPro" id="IPR036135">
    <property type="entry name" value="MoeA_linker/N_sf"/>
</dbReference>
<dbReference type="EC" id="2.10.1.1" evidence="6"/>
<dbReference type="SUPFAM" id="SSF53218">
    <property type="entry name" value="Molybdenum cofactor biosynthesis proteins"/>
    <property type="match status" value="1"/>
</dbReference>
<proteinExistence type="inferred from homology"/>
<evidence type="ECO:0000313" key="9">
    <source>
        <dbReference type="Proteomes" id="UP000075606"/>
    </source>
</evidence>
<comment type="pathway">
    <text evidence="2 6">Cofactor biosynthesis; molybdopterin biosynthesis.</text>
</comment>
<evidence type="ECO:0000256" key="2">
    <source>
        <dbReference type="ARBA" id="ARBA00005046"/>
    </source>
</evidence>
<dbReference type="GO" id="GO:0006777">
    <property type="term" value="P:Mo-molybdopterin cofactor biosynthetic process"/>
    <property type="evidence" value="ECO:0007669"/>
    <property type="project" value="UniProtKB-UniRule"/>
</dbReference>
<dbReference type="Gene3D" id="2.170.190.11">
    <property type="entry name" value="Molybdopterin biosynthesis moea protein, domain 3"/>
    <property type="match status" value="1"/>
</dbReference>
<dbReference type="GO" id="GO:0061599">
    <property type="term" value="F:molybdopterin molybdotransferase activity"/>
    <property type="evidence" value="ECO:0007669"/>
    <property type="project" value="UniProtKB-UniRule"/>
</dbReference>
<dbReference type="InterPro" id="IPR008284">
    <property type="entry name" value="MoCF_biosynth_CS"/>
</dbReference>
<dbReference type="RefSeq" id="WP_068222320.1">
    <property type="nucleotide sequence ID" value="NZ_LRPC01000028.1"/>
</dbReference>
<dbReference type="PROSITE" id="PS01079">
    <property type="entry name" value="MOCF_BIOSYNTHESIS_2"/>
    <property type="match status" value="1"/>
</dbReference>
<evidence type="ECO:0000259" key="7">
    <source>
        <dbReference type="SMART" id="SM00852"/>
    </source>
</evidence>
<dbReference type="Pfam" id="PF03454">
    <property type="entry name" value="MoeA_C"/>
    <property type="match status" value="1"/>
</dbReference>
<dbReference type="Gene3D" id="3.90.105.10">
    <property type="entry name" value="Molybdopterin biosynthesis moea protein, domain 2"/>
    <property type="match status" value="1"/>
</dbReference>
<dbReference type="InterPro" id="IPR005110">
    <property type="entry name" value="MoeA_linker/N"/>
</dbReference>
<dbReference type="NCBIfam" id="TIGR00177">
    <property type="entry name" value="molyb_syn"/>
    <property type="match status" value="1"/>
</dbReference>
<reference evidence="8 9" key="1">
    <citation type="submission" date="2016-01" db="EMBL/GenBank/DDBJ databases">
        <title>Genome sequencing of Roseivirga spongicola UST030701-084.</title>
        <authorList>
            <person name="Selvaratnam C."/>
            <person name="Thevarajoo S."/>
            <person name="Goh K.M."/>
            <person name="Ee R."/>
            <person name="Chan K.-G."/>
            <person name="Chong C.S."/>
        </authorList>
    </citation>
    <scope>NUCLEOTIDE SEQUENCE [LARGE SCALE GENOMIC DNA]</scope>
    <source>
        <strain evidence="8 9">UST030701-084</strain>
    </source>
</reference>
<dbReference type="STRING" id="333140.AWW68_13400"/>
<dbReference type="GO" id="GO:0005829">
    <property type="term" value="C:cytosol"/>
    <property type="evidence" value="ECO:0007669"/>
    <property type="project" value="TreeGrafter"/>
</dbReference>
<evidence type="ECO:0000256" key="6">
    <source>
        <dbReference type="RuleBase" id="RU365090"/>
    </source>
</evidence>
<comment type="catalytic activity">
    <reaction evidence="5">
        <text>adenylyl-molybdopterin + molybdate = Mo-molybdopterin + AMP + H(+)</text>
        <dbReference type="Rhea" id="RHEA:35047"/>
        <dbReference type="ChEBI" id="CHEBI:15378"/>
        <dbReference type="ChEBI" id="CHEBI:36264"/>
        <dbReference type="ChEBI" id="CHEBI:62727"/>
        <dbReference type="ChEBI" id="CHEBI:71302"/>
        <dbReference type="ChEBI" id="CHEBI:456215"/>
        <dbReference type="EC" id="2.10.1.1"/>
    </reaction>
</comment>
<dbReference type="Gene3D" id="3.40.980.10">
    <property type="entry name" value="MoaB/Mog-like domain"/>
    <property type="match status" value="1"/>
</dbReference>
<gene>
    <name evidence="8" type="ORF">AWW68_13400</name>
</gene>
<keyword evidence="9" id="KW-1185">Reference proteome</keyword>
<organism evidence="8 9">
    <name type="scientific">Roseivirga spongicola</name>
    <dbReference type="NCBI Taxonomy" id="333140"/>
    <lineage>
        <taxon>Bacteria</taxon>
        <taxon>Pseudomonadati</taxon>
        <taxon>Bacteroidota</taxon>
        <taxon>Cytophagia</taxon>
        <taxon>Cytophagales</taxon>
        <taxon>Roseivirgaceae</taxon>
        <taxon>Roseivirga</taxon>
    </lineage>
</organism>
<keyword evidence="4 6" id="KW-0501">Molybdenum cofactor biosynthesis</keyword>
<dbReference type="UniPathway" id="UPA00344"/>
<dbReference type="SUPFAM" id="SSF63882">
    <property type="entry name" value="MoeA N-terminal region -like"/>
    <property type="match status" value="1"/>
</dbReference>
<feature type="domain" description="MoaB/Mog" evidence="7">
    <location>
        <begin position="176"/>
        <end position="314"/>
    </location>
</feature>
<evidence type="ECO:0000256" key="5">
    <source>
        <dbReference type="ARBA" id="ARBA00047317"/>
    </source>
</evidence>
<keyword evidence="6" id="KW-0479">Metal-binding</keyword>
<dbReference type="PANTHER" id="PTHR10192">
    <property type="entry name" value="MOLYBDOPTERIN BIOSYNTHESIS PROTEIN"/>
    <property type="match status" value="1"/>
</dbReference>
<evidence type="ECO:0000256" key="4">
    <source>
        <dbReference type="ARBA" id="ARBA00023150"/>
    </source>
</evidence>
<dbReference type="Proteomes" id="UP000075606">
    <property type="component" value="Unassembled WGS sequence"/>
</dbReference>
<dbReference type="InterPro" id="IPR005111">
    <property type="entry name" value="MoeA_C_domain_IV"/>
</dbReference>
<keyword evidence="6" id="KW-0460">Magnesium</keyword>
<evidence type="ECO:0000313" key="8">
    <source>
        <dbReference type="EMBL" id="KYG73678.1"/>
    </source>
</evidence>
<dbReference type="Pfam" id="PF03453">
    <property type="entry name" value="MoeA_N"/>
    <property type="match status" value="1"/>
</dbReference>
<keyword evidence="6" id="KW-0500">Molybdenum</keyword>
<sequence>MISYQEAKQIISKHLYKPKSISVSIEEANGRILAENLIADRDFPPFDRVTMDGIAIRHADFESGQRAFPIADTIGAGMPQKDLDISGKCVQIMTGAIMPKGLDTVIRYEDLSIKNDIATIEVKEVKHQQNIHFKAQDRLSGEVVVSAGTKLSPVELIVAASVGKSTVKVKALPKAAIITTGDELVDIDESPLEHQIRRSSNYGVLALLKDWNIEATQIHLKDDKELMLNELRSILSDYELIVLTGGVSRGKFDFLPEVLEELGVEKHFHKVKQRPGKPFWFGTKGKENVVFALPGNPVSSFACANIYIKEWLEASLDQPVGEEYAELASDLSFPPELTWFIECKLENTASGSVKATPFRGNGSGDFANLTLADGFLILPDNKSEFKAGEVYRYIRFRN</sequence>
<protein>
    <recommendedName>
        <fullName evidence="6">Molybdopterin molybdenumtransferase</fullName>
        <ecNumber evidence="6">2.10.1.1</ecNumber>
    </recommendedName>
</protein>